<evidence type="ECO:0000256" key="2">
    <source>
        <dbReference type="ARBA" id="ARBA00022980"/>
    </source>
</evidence>
<protein>
    <submittedName>
        <fullName evidence="6">50S ribosomal protein L22, putative</fullName>
    </submittedName>
</protein>
<keyword evidence="3 4" id="KW-0687">Ribonucleoprotein</keyword>
<evidence type="ECO:0000313" key="6">
    <source>
        <dbReference type="EMBL" id="CDJ52891.1"/>
    </source>
</evidence>
<dbReference type="EMBL" id="HG713213">
    <property type="protein sequence ID" value="CDJ52891.1"/>
    <property type="molecule type" value="Genomic_DNA"/>
</dbReference>
<evidence type="ECO:0000256" key="4">
    <source>
        <dbReference type="RuleBase" id="RU004005"/>
    </source>
</evidence>
<feature type="region of interest" description="Disordered" evidence="5">
    <location>
        <begin position="1"/>
        <end position="20"/>
    </location>
</feature>
<dbReference type="Gene3D" id="3.90.470.10">
    <property type="entry name" value="Ribosomal protein L22/L17"/>
    <property type="match status" value="1"/>
</dbReference>
<dbReference type="PANTHER" id="PTHR13501">
    <property type="entry name" value="CHLOROPLAST 50S RIBOSOMAL PROTEIN L22-RELATED"/>
    <property type="match status" value="1"/>
</dbReference>
<dbReference type="InterPro" id="IPR047867">
    <property type="entry name" value="Ribosomal_uL22_bac/org-type"/>
</dbReference>
<proteinExistence type="inferred from homology"/>
<sequence length="178" mass="19085">MGYPSACISSPSRQPQRHQDVSSSSLFAQLSFLAPPDPITVPGGEVPAAAGGGAAGAAAAFVAPRLPPQYVESNARYLRLSPIKTRRVIQEIRGKSLAAALAHLAASPRRPAFAVFRAIESALANAIQLHADKQIQPQLVSVTATNGPVFKRPFFKARGRMDIWRRPTTHVKVIIKAF</sequence>
<dbReference type="GO" id="GO:0006412">
    <property type="term" value="P:translation"/>
    <property type="evidence" value="ECO:0007669"/>
    <property type="project" value="InterPro"/>
</dbReference>
<evidence type="ECO:0000256" key="1">
    <source>
        <dbReference type="ARBA" id="ARBA00009451"/>
    </source>
</evidence>
<dbReference type="CDD" id="cd00336">
    <property type="entry name" value="Ribosomal_L22"/>
    <property type="match status" value="1"/>
</dbReference>
<dbReference type="PANTHER" id="PTHR13501:SF10">
    <property type="entry name" value="LARGE RIBOSOMAL SUBUNIT PROTEIN UL22M"/>
    <property type="match status" value="1"/>
</dbReference>
<dbReference type="GO" id="GO:0003735">
    <property type="term" value="F:structural constituent of ribosome"/>
    <property type="evidence" value="ECO:0007669"/>
    <property type="project" value="InterPro"/>
</dbReference>
<keyword evidence="2 4" id="KW-0689">Ribosomal protein</keyword>
<dbReference type="Pfam" id="PF00237">
    <property type="entry name" value="Ribosomal_L22"/>
    <property type="match status" value="1"/>
</dbReference>
<comment type="similarity">
    <text evidence="1 4">Belongs to the universal ribosomal protein uL22 family.</text>
</comment>
<keyword evidence="7" id="KW-1185">Reference proteome</keyword>
<organism evidence="6 7">
    <name type="scientific">Eimeria brunetti</name>
    <dbReference type="NCBI Taxonomy" id="51314"/>
    <lineage>
        <taxon>Eukaryota</taxon>
        <taxon>Sar</taxon>
        <taxon>Alveolata</taxon>
        <taxon>Apicomplexa</taxon>
        <taxon>Conoidasida</taxon>
        <taxon>Coccidia</taxon>
        <taxon>Eucoccidiorida</taxon>
        <taxon>Eimeriorina</taxon>
        <taxon>Eimeriidae</taxon>
        <taxon>Eimeria</taxon>
    </lineage>
</organism>
<dbReference type="OrthoDB" id="1840754at2759"/>
<dbReference type="InterPro" id="IPR036394">
    <property type="entry name" value="Ribosomal_uL22_sf"/>
</dbReference>
<reference evidence="6" key="1">
    <citation type="submission" date="2013-10" db="EMBL/GenBank/DDBJ databases">
        <title>Genomic analysis of the causative agents of coccidiosis in chickens.</title>
        <authorList>
            <person name="Reid A.J."/>
            <person name="Blake D."/>
            <person name="Billington K."/>
            <person name="Browne H."/>
            <person name="Dunn M."/>
            <person name="Hung S."/>
            <person name="Kawahara F."/>
            <person name="Miranda-Saavedra D."/>
            <person name="Mourier T."/>
            <person name="Nagra H."/>
            <person name="Otto T.D."/>
            <person name="Rawlings N."/>
            <person name="Sanchez A."/>
            <person name="Sanders M."/>
            <person name="Subramaniam C."/>
            <person name="Tay Y."/>
            <person name="Dear P."/>
            <person name="Doerig C."/>
            <person name="Gruber A."/>
            <person name="Parkinson J."/>
            <person name="Shirley M."/>
            <person name="Wan K.L."/>
            <person name="Berriman M."/>
            <person name="Tomley F."/>
            <person name="Pain A."/>
        </authorList>
    </citation>
    <scope>NUCLEOTIDE SEQUENCE [LARGE SCALE GENOMIC DNA]</scope>
    <source>
        <strain evidence="6">Houghton</strain>
    </source>
</reference>
<evidence type="ECO:0000256" key="3">
    <source>
        <dbReference type="ARBA" id="ARBA00023274"/>
    </source>
</evidence>
<reference evidence="6" key="2">
    <citation type="submission" date="2013-10" db="EMBL/GenBank/DDBJ databases">
        <authorList>
            <person name="Aslett M."/>
        </authorList>
    </citation>
    <scope>NUCLEOTIDE SEQUENCE [LARGE SCALE GENOMIC DNA]</scope>
    <source>
        <strain evidence="6">Houghton</strain>
    </source>
</reference>
<accession>U6LRV5</accession>
<dbReference type="AlphaFoldDB" id="U6LRV5"/>
<name>U6LRV5_9EIME</name>
<evidence type="ECO:0000256" key="5">
    <source>
        <dbReference type="SAM" id="MobiDB-lite"/>
    </source>
</evidence>
<dbReference type="Proteomes" id="UP000030750">
    <property type="component" value="Unassembled WGS sequence"/>
</dbReference>
<evidence type="ECO:0000313" key="7">
    <source>
        <dbReference type="Proteomes" id="UP000030750"/>
    </source>
</evidence>
<dbReference type="GO" id="GO:0015934">
    <property type="term" value="C:large ribosomal subunit"/>
    <property type="evidence" value="ECO:0007669"/>
    <property type="project" value="InterPro"/>
</dbReference>
<dbReference type="InterPro" id="IPR001063">
    <property type="entry name" value="Ribosomal_uL22"/>
</dbReference>
<dbReference type="VEuPathDB" id="ToxoDB:EBH_0005320"/>
<gene>
    <name evidence="6" type="ORF">EBH_0005320</name>
</gene>
<dbReference type="SUPFAM" id="SSF54843">
    <property type="entry name" value="Ribosomal protein L22"/>
    <property type="match status" value="1"/>
</dbReference>